<accession>A0A7V7P0N4</accession>
<protein>
    <submittedName>
        <fullName evidence="1">Uncharacterized protein</fullName>
    </submittedName>
</protein>
<sequence>MKSMPRILQQPHFVGAAEGCDLLILIFGRVEIAQSQKIAACGSSYREQSTPLWCIYRQIPFALNITRSAYPSELLDRKDS</sequence>
<comment type="caution">
    <text evidence="1">The sequence shown here is derived from an EMBL/GenBank/DDBJ whole genome shotgun (WGS) entry which is preliminary data.</text>
</comment>
<dbReference type="EMBL" id="VZPO01000010">
    <property type="protein sequence ID" value="KAB0500962.1"/>
    <property type="molecule type" value="Genomic_DNA"/>
</dbReference>
<evidence type="ECO:0000313" key="1">
    <source>
        <dbReference type="EMBL" id="KAB0500962.1"/>
    </source>
</evidence>
<organism evidence="1 2">
    <name type="scientific">Pseudomonas lini</name>
    <dbReference type="NCBI Taxonomy" id="163011"/>
    <lineage>
        <taxon>Bacteria</taxon>
        <taxon>Pseudomonadati</taxon>
        <taxon>Pseudomonadota</taxon>
        <taxon>Gammaproteobacteria</taxon>
        <taxon>Pseudomonadales</taxon>
        <taxon>Pseudomonadaceae</taxon>
        <taxon>Pseudomonas</taxon>
    </lineage>
</organism>
<evidence type="ECO:0000313" key="2">
    <source>
        <dbReference type="Proteomes" id="UP000434925"/>
    </source>
</evidence>
<proteinExistence type="predicted"/>
<dbReference type="AlphaFoldDB" id="A0A7V7P0N4"/>
<name>A0A7V7P0N4_9PSED</name>
<reference evidence="1 2" key="1">
    <citation type="submission" date="2019-09" db="EMBL/GenBank/DDBJ databases">
        <title>Draft genome sequences of 48 bacterial type strains from the CCUG.</title>
        <authorList>
            <person name="Tunovic T."/>
            <person name="Pineiro-Iglesias B."/>
            <person name="Unosson C."/>
            <person name="Inganas E."/>
            <person name="Ohlen M."/>
            <person name="Cardew S."/>
            <person name="Jensie-Markopoulos S."/>
            <person name="Salva-Serra F."/>
            <person name="Jaen-Luchoro D."/>
            <person name="Karlsson R."/>
            <person name="Svensson-Stadler L."/>
            <person name="Chun J."/>
            <person name="Moore E."/>
        </authorList>
    </citation>
    <scope>NUCLEOTIDE SEQUENCE [LARGE SCALE GENOMIC DNA]</scope>
    <source>
        <strain evidence="1 2">CCUG 51522</strain>
    </source>
</reference>
<gene>
    <name evidence="1" type="ORF">F7R14_23255</name>
</gene>
<dbReference type="Proteomes" id="UP000434925">
    <property type="component" value="Unassembled WGS sequence"/>
</dbReference>